<dbReference type="Gene3D" id="3.40.50.1820">
    <property type="entry name" value="alpha/beta hydrolase"/>
    <property type="match status" value="1"/>
</dbReference>
<reference evidence="2 3" key="1">
    <citation type="submission" date="2019-01" db="EMBL/GenBank/DDBJ databases">
        <title>Draft genome sequences of three monokaryotic isolates of the white-rot basidiomycete fungus Dichomitus squalens.</title>
        <authorList>
            <consortium name="DOE Joint Genome Institute"/>
            <person name="Lopez S.C."/>
            <person name="Andreopoulos B."/>
            <person name="Pangilinan J."/>
            <person name="Lipzen A."/>
            <person name="Riley R."/>
            <person name="Ahrendt S."/>
            <person name="Ng V."/>
            <person name="Barry K."/>
            <person name="Daum C."/>
            <person name="Grigoriev I.V."/>
            <person name="Hilden K.S."/>
            <person name="Makela M.R."/>
            <person name="de Vries R.P."/>
        </authorList>
    </citation>
    <scope>NUCLEOTIDE SEQUENCE [LARGE SCALE GENOMIC DNA]</scope>
    <source>
        <strain evidence="2 3">CBS 464.89</strain>
    </source>
</reference>
<dbReference type="Pfam" id="PF12146">
    <property type="entry name" value="Hydrolase_4"/>
    <property type="match status" value="1"/>
</dbReference>
<evidence type="ECO:0000313" key="3">
    <source>
        <dbReference type="Proteomes" id="UP000292082"/>
    </source>
</evidence>
<sequence length="310" mass="34804">MATSTSESSTFTEEWLLGPEDTHFYTRTYTASSPRAVVLFIHGFAEYVGRYEWAHGIYSSRGITVFAFDQRGFGRTGMDEENRSPGYTYCKTTFREQFADIDWALKLVHKRFPKLPIFLMGHSMVWLLSASGSFPTRTSPPPTQESISLLSGVVATSPLLVQPSPVPRPVRFVAGMVGKLFPLMLVPAPVNSDALTHDRMVNEAAEKDPMCPKTVSLKALDEVLGGCEQVLRKDYKHWPKNLPLLLVHGTADKMTSYAASQEFFAKVDAQDKEFKAFEDGYHELVHEPDGVKEKFVDECITWILAHSKQT</sequence>
<dbReference type="SUPFAM" id="SSF53474">
    <property type="entry name" value="alpha/beta-Hydrolases"/>
    <property type="match status" value="1"/>
</dbReference>
<keyword evidence="3" id="KW-1185">Reference proteome</keyword>
<name>A0A4Q9NFK7_9APHY</name>
<dbReference type="AlphaFoldDB" id="A0A4Q9NFK7"/>
<dbReference type="EMBL" id="ML145280">
    <property type="protein sequence ID" value="TBU51869.1"/>
    <property type="molecule type" value="Genomic_DNA"/>
</dbReference>
<evidence type="ECO:0000259" key="1">
    <source>
        <dbReference type="Pfam" id="PF12146"/>
    </source>
</evidence>
<organism evidence="2 3">
    <name type="scientific">Dichomitus squalens</name>
    <dbReference type="NCBI Taxonomy" id="114155"/>
    <lineage>
        <taxon>Eukaryota</taxon>
        <taxon>Fungi</taxon>
        <taxon>Dikarya</taxon>
        <taxon>Basidiomycota</taxon>
        <taxon>Agaricomycotina</taxon>
        <taxon>Agaricomycetes</taxon>
        <taxon>Polyporales</taxon>
        <taxon>Polyporaceae</taxon>
        <taxon>Dichomitus</taxon>
    </lineage>
</organism>
<dbReference type="InterPro" id="IPR022742">
    <property type="entry name" value="Hydrolase_4"/>
</dbReference>
<dbReference type="STRING" id="114155.A0A4Q9NFK7"/>
<evidence type="ECO:0000313" key="2">
    <source>
        <dbReference type="EMBL" id="TBU51869.1"/>
    </source>
</evidence>
<dbReference type="InterPro" id="IPR051044">
    <property type="entry name" value="MAG_DAG_Lipase"/>
</dbReference>
<feature type="domain" description="Serine aminopeptidase S33" evidence="1">
    <location>
        <begin position="33"/>
        <end position="289"/>
    </location>
</feature>
<gene>
    <name evidence="2" type="ORF">BD310DRAFT_833419</name>
</gene>
<dbReference type="Proteomes" id="UP000292082">
    <property type="component" value="Unassembled WGS sequence"/>
</dbReference>
<proteinExistence type="predicted"/>
<protein>
    <submittedName>
        <fullName evidence="2">Lysophospholipase</fullName>
    </submittedName>
</protein>
<accession>A0A4Q9NFK7</accession>
<dbReference type="PANTHER" id="PTHR11614">
    <property type="entry name" value="PHOSPHOLIPASE-RELATED"/>
    <property type="match status" value="1"/>
</dbReference>
<dbReference type="InterPro" id="IPR029058">
    <property type="entry name" value="AB_hydrolase_fold"/>
</dbReference>